<evidence type="ECO:0000313" key="1">
    <source>
        <dbReference type="EMBL" id="ONU77304.1"/>
    </source>
</evidence>
<evidence type="ECO:0000313" key="2">
    <source>
        <dbReference type="Proteomes" id="UP000188543"/>
    </source>
</evidence>
<accession>A0A1V2VUP5</accession>
<dbReference type="EMBL" id="MUTJ01000093">
    <property type="protein sequence ID" value="ONU77304.1"/>
    <property type="molecule type" value="Genomic_DNA"/>
</dbReference>
<sequence length="88" mass="10543">MYLYEFEGQTRKREFEQTVQSFNEIMAFLEMERLELQILNKSLIQLLTRIEEMGGDLRLTDTQRAFLGKLMQANEKNGTWSYKEKRDA</sequence>
<proteinExistence type="predicted"/>
<dbReference type="Proteomes" id="UP000188543">
    <property type="component" value="Unassembled WGS sequence"/>
</dbReference>
<comment type="caution">
    <text evidence="1">The sequence shown here is derived from an EMBL/GenBank/DDBJ whole genome shotgun (WGS) entry which is preliminary data.</text>
</comment>
<name>A0A1V2VUP5_9BURK</name>
<dbReference type="AlphaFoldDB" id="A0A1V2VUP5"/>
<organism evidence="1 2">
    <name type="scientific">Burkholderia cenocepacia</name>
    <dbReference type="NCBI Taxonomy" id="95486"/>
    <lineage>
        <taxon>Bacteria</taxon>
        <taxon>Pseudomonadati</taxon>
        <taxon>Pseudomonadota</taxon>
        <taxon>Betaproteobacteria</taxon>
        <taxon>Burkholderiales</taxon>
        <taxon>Burkholderiaceae</taxon>
        <taxon>Burkholderia</taxon>
        <taxon>Burkholderia cepacia complex</taxon>
    </lineage>
</organism>
<protein>
    <submittedName>
        <fullName evidence="1">Uncharacterized protein</fullName>
    </submittedName>
</protein>
<gene>
    <name evidence="1" type="ORF">A8E72_30990</name>
</gene>
<reference evidence="1 2" key="1">
    <citation type="submission" date="2016-08" db="EMBL/GenBank/DDBJ databases">
        <authorList>
            <person name="Seilhamer J.J."/>
        </authorList>
    </citation>
    <scope>NUCLEOTIDE SEQUENCE [LARGE SCALE GENOMIC DNA]</scope>
    <source>
        <strain evidence="1 2">VC14762</strain>
    </source>
</reference>